<dbReference type="Proteomes" id="UP001565447">
    <property type="component" value="Unassembled WGS sequence"/>
</dbReference>
<comment type="caution">
    <text evidence="1">The sequence shown here is derived from an EMBL/GenBank/DDBJ whole genome shotgun (WGS) entry which is preliminary data.</text>
</comment>
<protein>
    <submittedName>
        <fullName evidence="1">2,3-dihydroxyphenylpropionate 1,2-dioxygenase</fullName>
        <ecNumber evidence="1">1.13.11.16</ecNumber>
    </submittedName>
</protein>
<evidence type="ECO:0000313" key="1">
    <source>
        <dbReference type="EMBL" id="MEY9815833.1"/>
    </source>
</evidence>
<reference evidence="1" key="1">
    <citation type="submission" date="2024-07" db="EMBL/GenBank/DDBJ databases">
        <title>Genome sequencing of plant associated microbes to promote plant fitness in Sorghum bicolor and Oryza sativa.</title>
        <authorList>
            <person name="Coleman-Derr D."/>
        </authorList>
    </citation>
    <scope>NUCLEOTIDE SEQUENCE</scope>
    <source>
        <strain evidence="1">SAI-173</strain>
    </source>
</reference>
<keyword evidence="2" id="KW-1185">Reference proteome</keyword>
<sequence length="311" mass="33294">MPLAVAALSHAPSFGNVDPGGETFTEINTAIDEVKEFVSGYDPDLVVVFGPDHFNGQLYSLITPWAIGAVAEGVGDYGTTAGPLPVDADAARNLHAAVLAEGIDIGRSERMTVDHGIVQPLDFVFGKNFTQPIVPVFVNAIGLPLSPMRRVRLMGEAFGRAALALDKKVLFLASGGISHNPPIPRWDGAPGTLQERLIAYAPSPEERHEREQMIVRGIQAIADGKAPSDPLNEEWDKLVLDTFRSGDLTAADGWENGWFVAEGGSAAHEMRSWIAAYAALSAAGPYRFAVDRYWAVEKWGAGFAVQTAVTA</sequence>
<organism evidence="1 2">
    <name type="scientific">Streptomyces albogriseolus</name>
    <dbReference type="NCBI Taxonomy" id="1887"/>
    <lineage>
        <taxon>Bacteria</taxon>
        <taxon>Bacillati</taxon>
        <taxon>Actinomycetota</taxon>
        <taxon>Actinomycetes</taxon>
        <taxon>Kitasatosporales</taxon>
        <taxon>Streptomycetaceae</taxon>
        <taxon>Streptomyces</taxon>
        <taxon>Streptomyces albogriseolus group</taxon>
    </lineage>
</organism>
<keyword evidence="1" id="KW-0560">Oxidoreductase</keyword>
<gene>
    <name evidence="1" type="ORF">RKD21_006090</name>
</gene>
<dbReference type="EMBL" id="JBGCBD010000002">
    <property type="protein sequence ID" value="MEY9815833.1"/>
    <property type="molecule type" value="Genomic_DNA"/>
</dbReference>
<dbReference type="EC" id="1.13.11.16" evidence="1"/>
<accession>A0ACC6UWN6</accession>
<proteinExistence type="predicted"/>
<name>A0ACC6UWN6_STRAO</name>
<evidence type="ECO:0000313" key="2">
    <source>
        <dbReference type="Proteomes" id="UP001565447"/>
    </source>
</evidence>